<reference evidence="5 6" key="1">
    <citation type="submission" date="2015-11" db="EMBL/GenBank/DDBJ databases">
        <title>The genome of Debaryomyces fabryi.</title>
        <authorList>
            <person name="Tafer H."/>
            <person name="Lopandic K."/>
        </authorList>
    </citation>
    <scope>NUCLEOTIDE SEQUENCE [LARGE SCALE GENOMIC DNA]</scope>
    <source>
        <strain evidence="5 6">CBS 789</strain>
    </source>
</reference>
<dbReference type="InterPro" id="IPR052574">
    <property type="entry name" value="CDIRP"/>
</dbReference>
<feature type="compositionally biased region" description="Basic and acidic residues" evidence="4">
    <location>
        <begin position="556"/>
        <end position="565"/>
    </location>
</feature>
<sequence length="1415" mass="161331">MSRFVLDTSTSQSSTARNIRRFIRDTELSDHRSNRDTSTLPSTTNQSKEPEDKYLTNESFEPSFHFINKSLMDQINKSDHIDKSQLSDQIGPVNISKSQNENGKENIGGKPENEENQPNNDDNEQNNGNNSYQNKLKYLPNSDFKYDTNNSYSMNSMNSPISIPNTFKYKSHPNAKTKSQLGASQLTLPEEEEHSFHNLTKNRDSSQHDTNTPPIKTSTIRHENEQEQDLNSLNNADFNATPDWMPEELVDKWIPAKSFELQNHENLEQPDFGSSVRITKQTDTNRDLGMNLQMLSTNTMIHNSKPTANETPMWKKASKEYELNRNSQPQLHNIFLSIDSLKDEGTNIDKLVYGIPEAQPEREHESEPNSNSISSTLSTPMASISNKSGTALTKDQIIQLENILEGEGKGKPNDFFLHVPNPESPLKLFGDKYNTFTKGKLTDLLQKINTKTPSSAKASKQSTGMKKDKYGEAVPESSNPLQEPQLKIKNFTKSGTYTEEQFLQNANNIFNNIQKRGFKMNQDITHDLSHAGGRQRSLSSAVNSQSTATSTPKNIKVNDIDKIMSEDEYSSFTSGFEEQESTEFPQYNTEGGHDGTQQNEYTSFDQSNSVKDNENASYTNLSPRNLQALQRELSHSNESMYTIDEAYTEDKIPNEDSIKEPSLNKGEKSDGNAHEVKYFASRLEELEKMMKNLNIDAYQADIKRLEIENTRLKHELKRRSGSENHGNGCEVVIDDIDLTNEDLSQMQDFIKWKRASELRLQNNNSLNGSPTLKVKEKIGNQLPFIRGRVEPGIDLPIEYDNMILDTKNQKWIANDKENEYHGSLDSIEDLLSRSEEDDQRIDNAGSILSESKLSTKNVRKRNNDSKLEVSFNLPNATDEMDETNHEHESKSSSLNNVTHVSQINDITFSQTKKKLVAVITDVLSVGQNFRSINWGKVTNIAICGYQLDSIKDLNKFLPRLNNVDLSDNSIKFLDGLPSRVLNLNVSHNDIGHMTSFNRYHDLQHLNISFNNMTNLSNMTNNIHLTELIAPNNRLVSIDGIKKLENLIKIDVSQNDLMGEINFSSFKLLNLQELNISENSIQSLNGLECLPSLRILNANENQITNISCMGKHHHLKKMLLKLNNLQRLNLEPYPFLRCLRIDGNNLNVVTNFSKLKYLEEISCKSQNNSEVIKHMLNGSRDVQKLDLSGNFHFNFFPDSNINTLNHNMNYNPFLNLNVLVLSAMNLSKLPTDFASLFPNIRELNLNFNNLSNISALSKMRNIRRLYMVSNNVREIGSVVESLNGVRNTLRVLDLRLNPINISVYPYVFNPQELDYLQVEIGNKTEGAPIQLETLDDIESFAIHYESLTRNHEDWSERDSKFLSHLRSDTNLERAKHRHNYETLLINFFNHLKKLDGGLITYEKRTSLVKRSQLEVE</sequence>
<keyword evidence="1" id="KW-0433">Leucine-rich repeat</keyword>
<feature type="compositionally biased region" description="Polar residues" evidence="4">
    <location>
        <begin position="208"/>
        <end position="218"/>
    </location>
</feature>
<gene>
    <name evidence="5" type="ORF">AC631_03758</name>
</gene>
<feature type="compositionally biased region" description="Polar residues" evidence="4">
    <location>
        <begin position="7"/>
        <end position="17"/>
    </location>
</feature>
<dbReference type="PANTHER" id="PTHR47566">
    <property type="match status" value="1"/>
</dbReference>
<evidence type="ECO:0000313" key="6">
    <source>
        <dbReference type="Proteomes" id="UP000054251"/>
    </source>
</evidence>
<dbReference type="InterPro" id="IPR003591">
    <property type="entry name" value="Leu-rich_rpt_typical-subtyp"/>
</dbReference>
<feature type="compositionally biased region" description="Basic and acidic residues" evidence="4">
    <location>
        <begin position="649"/>
        <end position="659"/>
    </location>
</feature>
<feature type="compositionally biased region" description="Low complexity" evidence="4">
    <location>
        <begin position="116"/>
        <end position="130"/>
    </location>
</feature>
<evidence type="ECO:0000256" key="2">
    <source>
        <dbReference type="ARBA" id="ARBA00022737"/>
    </source>
</evidence>
<evidence type="ECO:0000256" key="3">
    <source>
        <dbReference type="SAM" id="Coils"/>
    </source>
</evidence>
<feature type="region of interest" description="Disordered" evidence="4">
    <location>
        <begin position="189"/>
        <end position="226"/>
    </location>
</feature>
<feature type="region of interest" description="Disordered" evidence="4">
    <location>
        <begin position="358"/>
        <end position="378"/>
    </location>
</feature>
<feature type="compositionally biased region" description="Polar residues" evidence="4">
    <location>
        <begin position="368"/>
        <end position="378"/>
    </location>
</feature>
<feature type="region of interest" description="Disordered" evidence="4">
    <location>
        <begin position="870"/>
        <end position="894"/>
    </location>
</feature>
<dbReference type="Proteomes" id="UP000054251">
    <property type="component" value="Unassembled WGS sequence"/>
</dbReference>
<organism evidence="5 6">
    <name type="scientific">Debaryomyces fabryi</name>
    <dbReference type="NCBI Taxonomy" id="58627"/>
    <lineage>
        <taxon>Eukaryota</taxon>
        <taxon>Fungi</taxon>
        <taxon>Dikarya</taxon>
        <taxon>Ascomycota</taxon>
        <taxon>Saccharomycotina</taxon>
        <taxon>Pichiomycetes</taxon>
        <taxon>Debaryomycetaceae</taxon>
        <taxon>Debaryomyces</taxon>
    </lineage>
</organism>
<keyword evidence="2" id="KW-0677">Repeat</keyword>
<dbReference type="GO" id="GO:0031028">
    <property type="term" value="P:septation initiation signaling"/>
    <property type="evidence" value="ECO:0007669"/>
    <property type="project" value="TreeGrafter"/>
</dbReference>
<feature type="compositionally biased region" description="Polar residues" evidence="4">
    <location>
        <begin position="451"/>
        <end position="464"/>
    </location>
</feature>
<dbReference type="PROSITE" id="PS51450">
    <property type="entry name" value="LRR"/>
    <property type="match status" value="2"/>
</dbReference>
<evidence type="ECO:0000313" key="5">
    <source>
        <dbReference type="EMBL" id="KSA00481.1"/>
    </source>
</evidence>
<evidence type="ECO:0000256" key="4">
    <source>
        <dbReference type="SAM" id="MobiDB-lite"/>
    </source>
</evidence>
<dbReference type="SMART" id="SM00369">
    <property type="entry name" value="LRR_TYP"/>
    <property type="match status" value="5"/>
</dbReference>
<dbReference type="SUPFAM" id="SSF52047">
    <property type="entry name" value="RNI-like"/>
    <property type="match status" value="1"/>
</dbReference>
<feature type="region of interest" description="Disordered" evidence="4">
    <location>
        <begin position="87"/>
        <end position="142"/>
    </location>
</feature>
<comment type="caution">
    <text evidence="5">The sequence shown here is derived from an EMBL/GenBank/DDBJ whole genome shotgun (WGS) entry which is preliminary data.</text>
</comment>
<dbReference type="GeneID" id="26840767"/>
<name>A0A0V1PW56_9ASCO</name>
<dbReference type="EMBL" id="LMYN01000086">
    <property type="protein sequence ID" value="KSA00481.1"/>
    <property type="molecule type" value="Genomic_DNA"/>
</dbReference>
<protein>
    <recommendedName>
        <fullName evidence="7">Septation initiation network scaffold protein cdc11</fullName>
    </recommendedName>
</protein>
<feature type="region of interest" description="Disordered" evidence="4">
    <location>
        <begin position="1"/>
        <end position="53"/>
    </location>
</feature>
<feature type="compositionally biased region" description="Polar residues" evidence="4">
    <location>
        <begin position="536"/>
        <end position="553"/>
    </location>
</feature>
<keyword evidence="3" id="KW-0175">Coiled coil</keyword>
<dbReference type="OrthoDB" id="7451790at2759"/>
<dbReference type="SUPFAM" id="SSF52058">
    <property type="entry name" value="L domain-like"/>
    <property type="match status" value="1"/>
</dbReference>
<dbReference type="RefSeq" id="XP_015466583.1">
    <property type="nucleotide sequence ID" value="XM_015612587.1"/>
</dbReference>
<feature type="region of interest" description="Disordered" evidence="4">
    <location>
        <begin position="649"/>
        <end position="670"/>
    </location>
</feature>
<dbReference type="GO" id="GO:1902412">
    <property type="term" value="P:regulation of mitotic cytokinesis"/>
    <property type="evidence" value="ECO:0007669"/>
    <property type="project" value="TreeGrafter"/>
</dbReference>
<keyword evidence="6" id="KW-1185">Reference proteome</keyword>
<accession>A0A0V1PW56</accession>
<feature type="compositionally biased region" description="Basic and acidic residues" evidence="4">
    <location>
        <begin position="22"/>
        <end position="35"/>
    </location>
</feature>
<feature type="compositionally biased region" description="Polar residues" evidence="4">
    <location>
        <begin position="36"/>
        <end position="47"/>
    </location>
</feature>
<dbReference type="GO" id="GO:0061499">
    <property type="term" value="C:outer plaque of mitotic spindle pole body"/>
    <property type="evidence" value="ECO:0007669"/>
    <property type="project" value="TreeGrafter"/>
</dbReference>
<proteinExistence type="predicted"/>
<dbReference type="Gene3D" id="3.80.10.10">
    <property type="entry name" value="Ribonuclease Inhibitor"/>
    <property type="match status" value="3"/>
</dbReference>
<evidence type="ECO:0000256" key="1">
    <source>
        <dbReference type="ARBA" id="ARBA00022614"/>
    </source>
</evidence>
<feature type="region of interest" description="Disordered" evidence="4">
    <location>
        <begin position="531"/>
        <end position="622"/>
    </location>
</feature>
<dbReference type="InterPro" id="IPR001611">
    <property type="entry name" value="Leu-rich_rpt"/>
</dbReference>
<evidence type="ECO:0008006" key="7">
    <source>
        <dbReference type="Google" id="ProtNLM"/>
    </source>
</evidence>
<dbReference type="InterPro" id="IPR032675">
    <property type="entry name" value="LRR_dom_sf"/>
</dbReference>
<dbReference type="PANTHER" id="PTHR47566:SF1">
    <property type="entry name" value="PROTEIN NUD1"/>
    <property type="match status" value="1"/>
</dbReference>
<feature type="region of interest" description="Disordered" evidence="4">
    <location>
        <begin position="451"/>
        <end position="480"/>
    </location>
</feature>
<feature type="compositionally biased region" description="Polar residues" evidence="4">
    <location>
        <begin position="570"/>
        <end position="622"/>
    </location>
</feature>
<feature type="coiled-coil region" evidence="3">
    <location>
        <begin position="683"/>
        <end position="715"/>
    </location>
</feature>
<dbReference type="SMART" id="SM00364">
    <property type="entry name" value="LRR_BAC"/>
    <property type="match status" value="4"/>
</dbReference>
<dbReference type="GO" id="GO:0035591">
    <property type="term" value="F:signaling adaptor activity"/>
    <property type="evidence" value="ECO:0007669"/>
    <property type="project" value="TreeGrafter"/>
</dbReference>